<dbReference type="AlphaFoldDB" id="A0AAD5PGL2"/>
<gene>
    <name evidence="5" type="ORF">BDA99DRAFT_502071</name>
</gene>
<name>A0AAD5PGL2_9FUNG</name>
<accession>A0AAD5PGL2</accession>
<dbReference type="InterPro" id="IPR027417">
    <property type="entry name" value="P-loop_NTPase"/>
</dbReference>
<evidence type="ECO:0000256" key="3">
    <source>
        <dbReference type="SAM" id="MobiDB-lite"/>
    </source>
</evidence>
<feature type="compositionally biased region" description="Low complexity" evidence="3">
    <location>
        <begin position="54"/>
        <end position="68"/>
    </location>
</feature>
<reference evidence="5" key="2">
    <citation type="submission" date="2023-02" db="EMBL/GenBank/DDBJ databases">
        <authorList>
            <consortium name="DOE Joint Genome Institute"/>
            <person name="Mondo S.J."/>
            <person name="Chang Y."/>
            <person name="Wang Y."/>
            <person name="Ahrendt S."/>
            <person name="Andreopoulos W."/>
            <person name="Barry K."/>
            <person name="Beard J."/>
            <person name="Benny G.L."/>
            <person name="Blankenship S."/>
            <person name="Bonito G."/>
            <person name="Cuomo C."/>
            <person name="Desiro A."/>
            <person name="Gervers K.A."/>
            <person name="Hundley H."/>
            <person name="Kuo A."/>
            <person name="LaButti K."/>
            <person name="Lang B.F."/>
            <person name="Lipzen A."/>
            <person name="O'Donnell K."/>
            <person name="Pangilinan J."/>
            <person name="Reynolds N."/>
            <person name="Sandor L."/>
            <person name="Smith M.W."/>
            <person name="Tsang A."/>
            <person name="Grigoriev I.V."/>
            <person name="Stajich J.E."/>
            <person name="Spatafora J.W."/>
        </authorList>
    </citation>
    <scope>NUCLEOTIDE SEQUENCE</scope>
    <source>
        <strain evidence="5">RSA 2281</strain>
    </source>
</reference>
<evidence type="ECO:0000313" key="6">
    <source>
        <dbReference type="Proteomes" id="UP001209540"/>
    </source>
</evidence>
<feature type="region of interest" description="Disordered" evidence="3">
    <location>
        <begin position="28"/>
        <end position="68"/>
    </location>
</feature>
<evidence type="ECO:0000256" key="2">
    <source>
        <dbReference type="ARBA" id="ARBA00023134"/>
    </source>
</evidence>
<dbReference type="GO" id="GO:0005525">
    <property type="term" value="F:GTP binding"/>
    <property type="evidence" value="ECO:0007669"/>
    <property type="project" value="UniProtKB-KW"/>
</dbReference>
<feature type="compositionally biased region" description="Polar residues" evidence="3">
    <location>
        <begin position="105"/>
        <end position="117"/>
    </location>
</feature>
<protein>
    <recommendedName>
        <fullName evidence="4">AIG1-type G domain-containing protein</fullName>
    </recommendedName>
</protein>
<feature type="region of interest" description="Disordered" evidence="3">
    <location>
        <begin position="100"/>
        <end position="122"/>
    </location>
</feature>
<feature type="compositionally biased region" description="Acidic residues" evidence="3">
    <location>
        <begin position="301"/>
        <end position="318"/>
    </location>
</feature>
<dbReference type="EMBL" id="JAIXMP010000007">
    <property type="protein sequence ID" value="KAI9270543.1"/>
    <property type="molecule type" value="Genomic_DNA"/>
</dbReference>
<feature type="region of interest" description="Disordered" evidence="3">
    <location>
        <begin position="301"/>
        <end position="332"/>
    </location>
</feature>
<dbReference type="InterPro" id="IPR045058">
    <property type="entry name" value="GIMA/IAN/Toc"/>
</dbReference>
<dbReference type="Proteomes" id="UP001209540">
    <property type="component" value="Unassembled WGS sequence"/>
</dbReference>
<keyword evidence="6" id="KW-1185">Reference proteome</keyword>
<dbReference type="PANTHER" id="PTHR10903">
    <property type="entry name" value="GTPASE, IMAP FAMILY MEMBER-RELATED"/>
    <property type="match status" value="1"/>
</dbReference>
<dbReference type="Gene3D" id="3.40.50.300">
    <property type="entry name" value="P-loop containing nucleotide triphosphate hydrolases"/>
    <property type="match status" value="1"/>
</dbReference>
<feature type="domain" description="AIG1-type G" evidence="4">
    <location>
        <begin position="74"/>
        <end position="219"/>
    </location>
</feature>
<dbReference type="PANTHER" id="PTHR10903:SF184">
    <property type="entry name" value="GTP-BINDING PROTEIN A"/>
    <property type="match status" value="1"/>
</dbReference>
<reference evidence="5" key="1">
    <citation type="journal article" date="2022" name="IScience">
        <title>Evolution of zygomycete secretomes and the origins of terrestrial fungal ecologies.</title>
        <authorList>
            <person name="Chang Y."/>
            <person name="Wang Y."/>
            <person name="Mondo S."/>
            <person name="Ahrendt S."/>
            <person name="Andreopoulos W."/>
            <person name="Barry K."/>
            <person name="Beard J."/>
            <person name="Benny G.L."/>
            <person name="Blankenship S."/>
            <person name="Bonito G."/>
            <person name="Cuomo C."/>
            <person name="Desiro A."/>
            <person name="Gervers K.A."/>
            <person name="Hundley H."/>
            <person name="Kuo A."/>
            <person name="LaButti K."/>
            <person name="Lang B.F."/>
            <person name="Lipzen A."/>
            <person name="O'Donnell K."/>
            <person name="Pangilinan J."/>
            <person name="Reynolds N."/>
            <person name="Sandor L."/>
            <person name="Smith M.E."/>
            <person name="Tsang A."/>
            <person name="Grigoriev I.V."/>
            <person name="Stajich J.E."/>
            <person name="Spatafora J.W."/>
        </authorList>
    </citation>
    <scope>NUCLEOTIDE SEQUENCE</scope>
    <source>
        <strain evidence="5">RSA 2281</strain>
    </source>
</reference>
<organism evidence="5 6">
    <name type="scientific">Phascolomyces articulosus</name>
    <dbReference type="NCBI Taxonomy" id="60185"/>
    <lineage>
        <taxon>Eukaryota</taxon>
        <taxon>Fungi</taxon>
        <taxon>Fungi incertae sedis</taxon>
        <taxon>Mucoromycota</taxon>
        <taxon>Mucoromycotina</taxon>
        <taxon>Mucoromycetes</taxon>
        <taxon>Mucorales</taxon>
        <taxon>Lichtheimiaceae</taxon>
        <taxon>Phascolomyces</taxon>
    </lineage>
</organism>
<dbReference type="Pfam" id="PF04548">
    <property type="entry name" value="AIG1"/>
    <property type="match status" value="1"/>
</dbReference>
<evidence type="ECO:0000259" key="4">
    <source>
        <dbReference type="Pfam" id="PF04548"/>
    </source>
</evidence>
<proteinExistence type="predicted"/>
<dbReference type="SUPFAM" id="SSF52540">
    <property type="entry name" value="P-loop containing nucleoside triphosphate hydrolases"/>
    <property type="match status" value="1"/>
</dbReference>
<comment type="caution">
    <text evidence="5">The sequence shown here is derived from an EMBL/GenBank/DDBJ whole genome shotgun (WGS) entry which is preliminary data.</text>
</comment>
<keyword evidence="2" id="KW-0342">GTP-binding</keyword>
<sequence>MTQMSSSPSIETWENPFFELESDYDPIMIAAKRSQQKQHHESAPPTPPPILVPSESTATTSSRRSITTEDNPLKIIALGKTGDGKSSLLNDMLGREAFKHKRSVKSQTAEVQESSGFWSPLQPHMPGKGNFGCHIRAIDTPGFGDSQLRDGQFIPAIRKKIIDVAALEGGLHCILLAFKISNSTDTIMTGLRTLHELMKPNKTFWKNVILVFTHADPSTINRYRNNKVTLKTKVGPEIKEFLELDEELPMVFISTQKHMCSYFKGMGDCDCVHGSRYHADCRRRFYEQVWKRRNRPFQLDEDELLQMEEEEEKEDDNVDDKKETEVEEEGEQ</sequence>
<evidence type="ECO:0000256" key="1">
    <source>
        <dbReference type="ARBA" id="ARBA00022741"/>
    </source>
</evidence>
<evidence type="ECO:0000313" key="5">
    <source>
        <dbReference type="EMBL" id="KAI9270543.1"/>
    </source>
</evidence>
<dbReference type="InterPro" id="IPR006703">
    <property type="entry name" value="G_AIG1"/>
</dbReference>
<keyword evidence="1" id="KW-0547">Nucleotide-binding</keyword>